<feature type="compositionally biased region" description="Basic and acidic residues" evidence="1">
    <location>
        <begin position="118"/>
        <end position="128"/>
    </location>
</feature>
<dbReference type="AlphaFoldDB" id="A0AAW0SS23"/>
<proteinExistence type="predicted"/>
<name>A0AAW0SS23_SCYPA</name>
<feature type="compositionally biased region" description="Low complexity" evidence="1">
    <location>
        <begin position="82"/>
        <end position="94"/>
    </location>
</feature>
<feature type="compositionally biased region" description="Polar residues" evidence="1">
    <location>
        <begin position="103"/>
        <end position="115"/>
    </location>
</feature>
<accession>A0AAW0SS23</accession>
<organism evidence="2 3">
    <name type="scientific">Scylla paramamosain</name>
    <name type="common">Mud crab</name>
    <dbReference type="NCBI Taxonomy" id="85552"/>
    <lineage>
        <taxon>Eukaryota</taxon>
        <taxon>Metazoa</taxon>
        <taxon>Ecdysozoa</taxon>
        <taxon>Arthropoda</taxon>
        <taxon>Crustacea</taxon>
        <taxon>Multicrustacea</taxon>
        <taxon>Malacostraca</taxon>
        <taxon>Eumalacostraca</taxon>
        <taxon>Eucarida</taxon>
        <taxon>Decapoda</taxon>
        <taxon>Pleocyemata</taxon>
        <taxon>Brachyura</taxon>
        <taxon>Eubrachyura</taxon>
        <taxon>Portunoidea</taxon>
        <taxon>Portunidae</taxon>
        <taxon>Portuninae</taxon>
        <taxon>Scylla</taxon>
    </lineage>
</organism>
<dbReference type="Proteomes" id="UP001487740">
    <property type="component" value="Unassembled WGS sequence"/>
</dbReference>
<feature type="region of interest" description="Disordered" evidence="1">
    <location>
        <begin position="47"/>
        <end position="132"/>
    </location>
</feature>
<keyword evidence="3" id="KW-1185">Reference proteome</keyword>
<reference evidence="2 3" key="1">
    <citation type="submission" date="2023-03" db="EMBL/GenBank/DDBJ databases">
        <title>High-quality genome of Scylla paramamosain provides insights in environmental adaptation.</title>
        <authorList>
            <person name="Zhang L."/>
        </authorList>
    </citation>
    <scope>NUCLEOTIDE SEQUENCE [LARGE SCALE GENOMIC DNA]</scope>
    <source>
        <strain evidence="2">LZ_2023a</strain>
        <tissue evidence="2">Muscle</tissue>
    </source>
</reference>
<evidence type="ECO:0000313" key="2">
    <source>
        <dbReference type="EMBL" id="KAK8377801.1"/>
    </source>
</evidence>
<protein>
    <submittedName>
        <fullName evidence="2">Uncharacterized protein</fullName>
    </submittedName>
</protein>
<comment type="caution">
    <text evidence="2">The sequence shown here is derived from an EMBL/GenBank/DDBJ whole genome shotgun (WGS) entry which is preliminary data.</text>
</comment>
<feature type="compositionally biased region" description="Pro residues" evidence="1">
    <location>
        <begin position="66"/>
        <end position="81"/>
    </location>
</feature>
<evidence type="ECO:0000313" key="3">
    <source>
        <dbReference type="Proteomes" id="UP001487740"/>
    </source>
</evidence>
<sequence>MPRGQAYRLPEANSTRSNTVFCPVVPVTFSFPLLSVDLPSLQRVHGATNWTKRNTPPSDQTSDTSPPIPTPAPTPPPPPSRPLSDVTPPHAAPHAPHRDCSDDQQQSSIEGTQLPYTADRRHPTKDDMQSGSRIVRDVSGAVVPSWQAWKCLRLMIIESMGHRGMTYEMAMTSTPPQVLHLHLPLSPSSEAVILRIFPKPQRYDTYVDGVFVPSTNLNTSAASYYLLPEDPLPPPQAFLPTLDNALEFCTLPCLSLSVWGKGTTTLPCLSLLV</sequence>
<gene>
    <name evidence="2" type="ORF">O3P69_014028</name>
</gene>
<evidence type="ECO:0000256" key="1">
    <source>
        <dbReference type="SAM" id="MobiDB-lite"/>
    </source>
</evidence>
<dbReference type="EMBL" id="JARAKH010000047">
    <property type="protein sequence ID" value="KAK8377801.1"/>
    <property type="molecule type" value="Genomic_DNA"/>
</dbReference>
<feature type="compositionally biased region" description="Low complexity" evidence="1">
    <location>
        <begin position="55"/>
        <end position="65"/>
    </location>
</feature>